<dbReference type="InterPro" id="IPR050579">
    <property type="entry name" value="PMP-22/EMP/MP20-like"/>
</dbReference>
<proteinExistence type="inferred from homology"/>
<accession>A0A452HWP2</accession>
<organism evidence="7 8">
    <name type="scientific">Gopherus agassizii</name>
    <name type="common">Agassiz's desert tortoise</name>
    <dbReference type="NCBI Taxonomy" id="38772"/>
    <lineage>
        <taxon>Eukaryota</taxon>
        <taxon>Metazoa</taxon>
        <taxon>Chordata</taxon>
        <taxon>Craniata</taxon>
        <taxon>Vertebrata</taxon>
        <taxon>Euteleostomi</taxon>
        <taxon>Archelosauria</taxon>
        <taxon>Testudinata</taxon>
        <taxon>Testudines</taxon>
        <taxon>Cryptodira</taxon>
        <taxon>Durocryptodira</taxon>
        <taxon>Testudinoidea</taxon>
        <taxon>Testudinidae</taxon>
        <taxon>Gopherus</taxon>
    </lineage>
</organism>
<evidence type="ECO:0000256" key="3">
    <source>
        <dbReference type="ARBA" id="ARBA00022692"/>
    </source>
</evidence>
<keyword evidence="6" id="KW-0732">Signal</keyword>
<reference evidence="7" key="3">
    <citation type="submission" date="2025-09" db="UniProtKB">
        <authorList>
            <consortium name="Ensembl"/>
        </authorList>
    </citation>
    <scope>IDENTIFICATION</scope>
</reference>
<keyword evidence="8" id="KW-1185">Reference proteome</keyword>
<evidence type="ECO:0000313" key="7">
    <source>
        <dbReference type="Ensembl" id="ENSGAGP00000019588.1"/>
    </source>
</evidence>
<reference evidence="7" key="2">
    <citation type="submission" date="2025-08" db="UniProtKB">
        <authorList>
            <consortium name="Ensembl"/>
        </authorList>
    </citation>
    <scope>IDENTIFICATION</scope>
</reference>
<sequence length="215" mass="22368">MASPRILSTVLALLSLLLLLVALGSDHWLVAGSLHEGLWKSCLNSLCGQISSASGEGSPAPPGNPPGLRAVPFAPGLCAMIALAVYTGEFAGAVNAAQGQVTFGWSFGLGWASFPLFLITGECNIGEARDRTEESSLPALAPLTSRPHSPTGAGWGHSQRTWSRTAVRVKTPTTAGYVTMQTSSLPSSPGAGVKLSSELYEMLPFIRASETFLAV</sequence>
<keyword evidence="5" id="KW-0472">Membrane</keyword>
<comment type="subcellular location">
    <subcellularLocation>
        <location evidence="1">Membrane</location>
        <topology evidence="1">Multi-pass membrane protein</topology>
    </subcellularLocation>
</comment>
<evidence type="ECO:0000256" key="1">
    <source>
        <dbReference type="ARBA" id="ARBA00004141"/>
    </source>
</evidence>
<dbReference type="PROSITE" id="PS01221">
    <property type="entry name" value="PMP22_1"/>
    <property type="match status" value="1"/>
</dbReference>
<evidence type="ECO:0000256" key="6">
    <source>
        <dbReference type="SAM" id="SignalP"/>
    </source>
</evidence>
<dbReference type="InterPro" id="IPR004031">
    <property type="entry name" value="PMP22/EMP/MP20/Claudin"/>
</dbReference>
<protein>
    <submittedName>
        <fullName evidence="7">Uncharacterized protein</fullName>
    </submittedName>
</protein>
<name>A0A452HWP2_9SAUR</name>
<dbReference type="PANTHER" id="PTHR10671:SF34">
    <property type="entry name" value="PROTEIN NKG7"/>
    <property type="match status" value="1"/>
</dbReference>
<feature type="chain" id="PRO_5019441007" evidence="6">
    <location>
        <begin position="25"/>
        <end position="215"/>
    </location>
</feature>
<reference evidence="8" key="1">
    <citation type="journal article" date="2017" name="PLoS ONE">
        <title>The Agassiz's desert tortoise genome provides a resource for the conservation of a threatened species.</title>
        <authorList>
            <person name="Tollis M."/>
            <person name="DeNardo D.F."/>
            <person name="Cornelius J.A."/>
            <person name="Dolby G.A."/>
            <person name="Edwards T."/>
            <person name="Henen B.T."/>
            <person name="Karl A.E."/>
            <person name="Murphy R.W."/>
            <person name="Kusumi K."/>
        </authorList>
    </citation>
    <scope>NUCLEOTIDE SEQUENCE [LARGE SCALE GENOMIC DNA]</scope>
</reference>
<evidence type="ECO:0000313" key="8">
    <source>
        <dbReference type="Proteomes" id="UP000291020"/>
    </source>
</evidence>
<dbReference type="Proteomes" id="UP000291020">
    <property type="component" value="Unassembled WGS sequence"/>
</dbReference>
<dbReference type="Gene3D" id="1.20.140.150">
    <property type="match status" value="2"/>
</dbReference>
<dbReference type="Ensembl" id="ENSGAGT00000022309.1">
    <property type="protein sequence ID" value="ENSGAGP00000019588.1"/>
    <property type="gene ID" value="ENSGAGG00000014445.1"/>
</dbReference>
<comment type="similarity">
    <text evidence="2">Belongs to the PMP-22/EMP/MP20 family.</text>
</comment>
<dbReference type="GO" id="GO:0005886">
    <property type="term" value="C:plasma membrane"/>
    <property type="evidence" value="ECO:0007669"/>
    <property type="project" value="TreeGrafter"/>
</dbReference>
<evidence type="ECO:0000256" key="2">
    <source>
        <dbReference type="ARBA" id="ARBA00006864"/>
    </source>
</evidence>
<evidence type="ECO:0000256" key="5">
    <source>
        <dbReference type="ARBA" id="ARBA00023136"/>
    </source>
</evidence>
<dbReference type="PANTHER" id="PTHR10671">
    <property type="entry name" value="EPITHELIAL MEMBRANE PROTEIN-RELATED"/>
    <property type="match status" value="1"/>
</dbReference>
<evidence type="ECO:0000256" key="4">
    <source>
        <dbReference type="ARBA" id="ARBA00022989"/>
    </source>
</evidence>
<dbReference type="AlphaFoldDB" id="A0A452HWP2"/>
<dbReference type="InterPro" id="IPR004032">
    <property type="entry name" value="PMP22_EMP_MP20"/>
</dbReference>
<keyword evidence="4" id="KW-1133">Transmembrane helix</keyword>
<feature type="signal peptide" evidence="6">
    <location>
        <begin position="1"/>
        <end position="24"/>
    </location>
</feature>
<dbReference type="Pfam" id="PF00822">
    <property type="entry name" value="PMP22_Claudin"/>
    <property type="match status" value="1"/>
</dbReference>
<keyword evidence="3" id="KW-0812">Transmembrane</keyword>